<sequence>MDYMPHIAYNSHSPLADPRLHQHRNNNGLSFESQEYDQKMAGIINATMEQGFKGDLNHVDHWFRLLSDTEQLAAVYTLLQHMSKDNARFFTKVLKQMSGDFESSSPAGYIQQQQQQAFASRRLSHPVAAFSTSTNVSNKLGNDVLGDHRLYHPLMSSDLFGGSSIVPPTSSSSATTTTTNNGRPRSVIEGSGYLLRGGGSTWGGDLGIQTSIAAAGSASMSSSSSGARSSVGSIGDRRPRPQSVDISAWTKRPDLTFAMGGGRDEKKNNAKSTHMQQQQHHSPLPSSWDKHHDASSTSSSSSSSQRGGSTTSVSNNSVTSSSNNNNKKPAEPSTIDLKELEDIPGWFRRLRLHKYTSLFEKLDWKEIIKMDDAQLEARGVAALGARRKMLKTFERVRAHCDAKDIDY</sequence>
<feature type="compositionally biased region" description="Low complexity" evidence="4">
    <location>
        <begin position="216"/>
        <end position="234"/>
    </location>
</feature>
<evidence type="ECO:0000313" key="7">
    <source>
        <dbReference type="Proteomes" id="UP000027586"/>
    </source>
</evidence>
<reference evidence="6" key="1">
    <citation type="submission" date="2013-08" db="EMBL/GenBank/DDBJ databases">
        <title>Gene expansion shapes genome architecture in the human pathogen Lichtheimia corymbifera: an evolutionary genomics analysis in the ancient terrestrial Mucorales (Mucoromycotina).</title>
        <authorList>
            <person name="Schwartze V.U."/>
            <person name="Winter S."/>
            <person name="Shelest E."/>
            <person name="Marcet-Houben M."/>
            <person name="Horn F."/>
            <person name="Wehner S."/>
            <person name="Hoffmann K."/>
            <person name="Riege K."/>
            <person name="Sammeth M."/>
            <person name="Nowrousian M."/>
            <person name="Valiante V."/>
            <person name="Linde J."/>
            <person name="Jacobsen I.D."/>
            <person name="Marz M."/>
            <person name="Brakhage A.A."/>
            <person name="Gabaldon T."/>
            <person name="Bocker S."/>
            <person name="Voigt K."/>
        </authorList>
    </citation>
    <scope>NUCLEOTIDE SEQUENCE [LARGE SCALE GENOMIC DNA]</scope>
    <source>
        <strain evidence="6">FSU 9682</strain>
    </source>
</reference>
<feature type="domain" description="SAM" evidence="5">
    <location>
        <begin position="338"/>
        <end position="399"/>
    </location>
</feature>
<dbReference type="GO" id="GO:0000289">
    <property type="term" value="P:nuclear-transcribed mRNA poly(A) tail shortening"/>
    <property type="evidence" value="ECO:0007669"/>
    <property type="project" value="TreeGrafter"/>
</dbReference>
<feature type="region of interest" description="Disordered" evidence="4">
    <location>
        <begin position="166"/>
        <end position="192"/>
    </location>
</feature>
<dbReference type="EMBL" id="CBTN010000202">
    <property type="protein sequence ID" value="CDH61496.1"/>
    <property type="molecule type" value="Genomic_DNA"/>
</dbReference>
<keyword evidence="7" id="KW-1185">Reference proteome</keyword>
<dbReference type="Gene3D" id="1.10.150.50">
    <property type="entry name" value="Transcription Factor, Ets-1"/>
    <property type="match status" value="1"/>
</dbReference>
<dbReference type="VEuPathDB" id="FungiDB:LCOR_12272.1"/>
<dbReference type="InterPro" id="IPR050897">
    <property type="entry name" value="SMAUG/VTS1_RNA-bind"/>
</dbReference>
<dbReference type="Proteomes" id="UP000027586">
    <property type="component" value="Unassembled WGS sequence"/>
</dbReference>
<keyword evidence="2" id="KW-0963">Cytoplasm</keyword>
<gene>
    <name evidence="6" type="ORF">LCOR_12272.1</name>
</gene>
<dbReference type="SMART" id="SM00454">
    <property type="entry name" value="SAM"/>
    <property type="match status" value="1"/>
</dbReference>
<dbReference type="SUPFAM" id="SSF47769">
    <property type="entry name" value="SAM/Pointed domain"/>
    <property type="match status" value="1"/>
</dbReference>
<comment type="subcellular location">
    <subcellularLocation>
        <location evidence="1">Cytoplasm</location>
    </subcellularLocation>
</comment>
<dbReference type="InterPro" id="IPR013761">
    <property type="entry name" value="SAM/pointed_sf"/>
</dbReference>
<evidence type="ECO:0000259" key="5">
    <source>
        <dbReference type="PROSITE" id="PS50105"/>
    </source>
</evidence>
<dbReference type="PANTHER" id="PTHR12515:SF5">
    <property type="entry name" value="PROTEIN SMAUG"/>
    <property type="match status" value="1"/>
</dbReference>
<evidence type="ECO:0000313" key="6">
    <source>
        <dbReference type="EMBL" id="CDH61496.1"/>
    </source>
</evidence>
<dbReference type="InterPro" id="IPR001660">
    <property type="entry name" value="SAM"/>
</dbReference>
<protein>
    <recommendedName>
        <fullName evidence="5">SAM domain-containing protein</fullName>
    </recommendedName>
</protein>
<accession>A0A068SJ22</accession>
<dbReference type="AlphaFoldDB" id="A0A068SJ22"/>
<dbReference type="GO" id="GO:0003729">
    <property type="term" value="F:mRNA binding"/>
    <property type="evidence" value="ECO:0007669"/>
    <property type="project" value="TreeGrafter"/>
</dbReference>
<proteinExistence type="predicted"/>
<feature type="compositionally biased region" description="Low complexity" evidence="4">
    <location>
        <begin position="166"/>
        <end position="179"/>
    </location>
</feature>
<evidence type="ECO:0000256" key="3">
    <source>
        <dbReference type="ARBA" id="ARBA00022884"/>
    </source>
</evidence>
<name>A0A068SJ22_9FUNG</name>
<feature type="compositionally biased region" description="Low complexity" evidence="4">
    <location>
        <begin position="295"/>
        <end position="326"/>
    </location>
</feature>
<evidence type="ECO:0000256" key="2">
    <source>
        <dbReference type="ARBA" id="ARBA00022490"/>
    </source>
</evidence>
<dbReference type="GO" id="GO:0000932">
    <property type="term" value="C:P-body"/>
    <property type="evidence" value="ECO:0007669"/>
    <property type="project" value="TreeGrafter"/>
</dbReference>
<dbReference type="PANTHER" id="PTHR12515">
    <property type="entry name" value="STERILE ALPHA MOTIF DOMAIN CONTAINING PROTEIN 4-RELATED"/>
    <property type="match status" value="1"/>
</dbReference>
<organism evidence="6 7">
    <name type="scientific">Lichtheimia corymbifera JMRC:FSU:9682</name>
    <dbReference type="NCBI Taxonomy" id="1263082"/>
    <lineage>
        <taxon>Eukaryota</taxon>
        <taxon>Fungi</taxon>
        <taxon>Fungi incertae sedis</taxon>
        <taxon>Mucoromycota</taxon>
        <taxon>Mucoromycotina</taxon>
        <taxon>Mucoromycetes</taxon>
        <taxon>Mucorales</taxon>
        <taxon>Lichtheimiaceae</taxon>
        <taxon>Lichtheimia</taxon>
    </lineage>
</organism>
<keyword evidence="3" id="KW-0694">RNA-binding</keyword>
<feature type="region of interest" description="Disordered" evidence="4">
    <location>
        <begin position="216"/>
        <end position="336"/>
    </location>
</feature>
<dbReference type="OrthoDB" id="2155283at2759"/>
<dbReference type="InterPro" id="IPR057327">
    <property type="entry name" value="Vts1_dom"/>
</dbReference>
<comment type="caution">
    <text evidence="6">The sequence shown here is derived from an EMBL/GenBank/DDBJ whole genome shotgun (WGS) entry which is preliminary data.</text>
</comment>
<dbReference type="PROSITE" id="PS50105">
    <property type="entry name" value="SAM_DOMAIN"/>
    <property type="match status" value="1"/>
</dbReference>
<evidence type="ECO:0000256" key="4">
    <source>
        <dbReference type="SAM" id="MobiDB-lite"/>
    </source>
</evidence>
<dbReference type="Pfam" id="PF25479">
    <property type="entry name" value="Vts1"/>
    <property type="match status" value="1"/>
</dbReference>
<dbReference type="Pfam" id="PF07647">
    <property type="entry name" value="SAM_2"/>
    <property type="match status" value="1"/>
</dbReference>
<evidence type="ECO:0000256" key="1">
    <source>
        <dbReference type="ARBA" id="ARBA00004496"/>
    </source>
</evidence>